<dbReference type="InterPro" id="IPR008258">
    <property type="entry name" value="Transglycosylase_SLT_dom_1"/>
</dbReference>
<feature type="domain" description="LysM" evidence="2">
    <location>
        <begin position="346"/>
        <end position="389"/>
    </location>
</feature>
<dbReference type="Pfam" id="PF01476">
    <property type="entry name" value="LysM"/>
    <property type="match status" value="2"/>
</dbReference>
<dbReference type="Proteomes" id="UP001177212">
    <property type="component" value="Unassembled WGS sequence"/>
</dbReference>
<dbReference type="PROSITE" id="PS51257">
    <property type="entry name" value="PROKAR_LIPOPROTEIN"/>
    <property type="match status" value="1"/>
</dbReference>
<evidence type="ECO:0000259" key="2">
    <source>
        <dbReference type="PROSITE" id="PS51782"/>
    </source>
</evidence>
<dbReference type="EMBL" id="JAUYVT010000016">
    <property type="protein sequence ID" value="MDP2566040.1"/>
    <property type="molecule type" value="Genomic_DNA"/>
</dbReference>
<dbReference type="PANTHER" id="PTHR33734:SF22">
    <property type="entry name" value="MEMBRANE-BOUND LYTIC MUREIN TRANSGLYCOSYLASE D"/>
    <property type="match status" value="1"/>
</dbReference>
<comment type="similarity">
    <text evidence="1">Belongs to the transglycosylase Slt family.</text>
</comment>
<name>A0ABT9FGY6_9GAMM</name>
<dbReference type="Gene3D" id="3.10.350.10">
    <property type="entry name" value="LysM domain"/>
    <property type="match status" value="2"/>
</dbReference>
<reference evidence="3" key="1">
    <citation type="submission" date="2023-07" db="EMBL/GenBank/DDBJ databases">
        <title>Genome content predicts the carbon catabolic preferences of heterotrophic bacteria.</title>
        <authorList>
            <person name="Gralka M."/>
        </authorList>
    </citation>
    <scope>NUCLEOTIDE SEQUENCE</scope>
    <source>
        <strain evidence="3">4G09</strain>
    </source>
</reference>
<dbReference type="RefSeq" id="WP_305472729.1">
    <property type="nucleotide sequence ID" value="NZ_JAUYVT010000016.1"/>
</dbReference>
<proteinExistence type="inferred from homology"/>
<dbReference type="CDD" id="cd16894">
    <property type="entry name" value="MltD-like"/>
    <property type="match status" value="1"/>
</dbReference>
<dbReference type="InterPro" id="IPR018392">
    <property type="entry name" value="LysM"/>
</dbReference>
<dbReference type="InterPro" id="IPR023346">
    <property type="entry name" value="Lysozyme-like_dom_sf"/>
</dbReference>
<sequence length="495" mass="56176">MRSLILCFLVLFLFGCESTEQKQAEAPQIFTHFEPDYANHQNVDEPIPQKQQALLIEEQSTPLKVKNRVVKKRPPKTTDLWVHIANNLHFTVYQNRALKKRIKWYLKQPKYLTTVSKRAAPYLYHIVKKIEQRNLPMEIALLPFVESDFRPTAASSQQAVGVWQLVGATAYHFGIKSDQWYDGRQDVLASTDAALDYLSYLHKRFNGNWLHALAAYNSGEGRVKRAIEKNSKRGKSTDFWSLSLPKETADYVPKLLALSYLVKHPQKGMKQPKLAYKPLTTQMNIGQQFDFSVIAKLSGIGSKQLHAINQGYLKNQSSPNGPHTLLLPIGQEALLKSQFFKSNFAGEYIVKQNDTLYGIAKRYSMSVKALKQLNNKANNFIGIGEKLLVGQPKTLPSSLTIDYKISPYLEPQEDIVIPTIEIDYTVKTGDSLWSISQLYDVPHSDLAKWNKLSASSILKPGSQLVLFIPQAEKPKAKPIKKDLLLDLQKTLNQPR</sequence>
<accession>A0ABT9FGY6</accession>
<feature type="domain" description="LysM" evidence="2">
    <location>
        <begin position="422"/>
        <end position="466"/>
    </location>
</feature>
<dbReference type="CDD" id="cd00118">
    <property type="entry name" value="LysM"/>
    <property type="match status" value="2"/>
</dbReference>
<evidence type="ECO:0000313" key="4">
    <source>
        <dbReference type="Proteomes" id="UP001177212"/>
    </source>
</evidence>
<dbReference type="SUPFAM" id="SSF53955">
    <property type="entry name" value="Lysozyme-like"/>
    <property type="match status" value="1"/>
</dbReference>
<dbReference type="PROSITE" id="PS51782">
    <property type="entry name" value="LYSM"/>
    <property type="match status" value="2"/>
</dbReference>
<organism evidence="3 4">
    <name type="scientific">Pseudoalteromonas marina</name>
    <dbReference type="NCBI Taxonomy" id="267375"/>
    <lineage>
        <taxon>Bacteria</taxon>
        <taxon>Pseudomonadati</taxon>
        <taxon>Pseudomonadota</taxon>
        <taxon>Gammaproteobacteria</taxon>
        <taxon>Alteromonadales</taxon>
        <taxon>Pseudoalteromonadaceae</taxon>
        <taxon>Pseudoalteromonas</taxon>
    </lineage>
</organism>
<dbReference type="SUPFAM" id="SSF54106">
    <property type="entry name" value="LysM domain"/>
    <property type="match status" value="2"/>
</dbReference>
<evidence type="ECO:0000256" key="1">
    <source>
        <dbReference type="ARBA" id="ARBA00007734"/>
    </source>
</evidence>
<keyword evidence="4" id="KW-1185">Reference proteome</keyword>
<comment type="caution">
    <text evidence="3">The sequence shown here is derived from an EMBL/GenBank/DDBJ whole genome shotgun (WGS) entry which is preliminary data.</text>
</comment>
<gene>
    <name evidence="3" type="ORF">Q8W34_15440</name>
</gene>
<dbReference type="Pfam" id="PF01464">
    <property type="entry name" value="SLT"/>
    <property type="match status" value="1"/>
</dbReference>
<dbReference type="PANTHER" id="PTHR33734">
    <property type="entry name" value="LYSM DOMAIN-CONTAINING GPI-ANCHORED PROTEIN 2"/>
    <property type="match status" value="1"/>
</dbReference>
<dbReference type="Gene3D" id="1.10.530.10">
    <property type="match status" value="1"/>
</dbReference>
<protein>
    <submittedName>
        <fullName evidence="3">LysM peptidoglycan-binding domain-containing protein</fullName>
    </submittedName>
</protein>
<evidence type="ECO:0000313" key="3">
    <source>
        <dbReference type="EMBL" id="MDP2566040.1"/>
    </source>
</evidence>
<dbReference type="InterPro" id="IPR036779">
    <property type="entry name" value="LysM_dom_sf"/>
</dbReference>
<dbReference type="SMART" id="SM00257">
    <property type="entry name" value="LysM"/>
    <property type="match status" value="2"/>
</dbReference>
<dbReference type="PROSITE" id="PS00922">
    <property type="entry name" value="TRANSGLYCOSYLASE"/>
    <property type="match status" value="1"/>
</dbReference>
<dbReference type="InterPro" id="IPR000189">
    <property type="entry name" value="Transglyc_AS"/>
</dbReference>